<keyword evidence="3 7" id="KW-0507">mRNA processing</keyword>
<dbReference type="InterPro" id="IPR039974">
    <property type="entry name" value="Splicing_factor_SLU7"/>
</dbReference>
<keyword evidence="5 7" id="KW-0508">mRNA splicing</keyword>
<keyword evidence="4 7" id="KW-0747">Spliceosome</keyword>
<keyword evidence="6 7" id="KW-0539">Nucleus</keyword>
<evidence type="ECO:0000313" key="9">
    <source>
        <dbReference type="Proteomes" id="UP000316621"/>
    </source>
</evidence>
<accession>A0A4Y7ISJ0</accession>
<proteinExistence type="inferred from homology"/>
<evidence type="ECO:0000256" key="4">
    <source>
        <dbReference type="ARBA" id="ARBA00022728"/>
    </source>
</evidence>
<evidence type="ECO:0000256" key="3">
    <source>
        <dbReference type="ARBA" id="ARBA00022664"/>
    </source>
</evidence>
<keyword evidence="9" id="KW-1185">Reference proteome</keyword>
<evidence type="ECO:0000313" key="8">
    <source>
        <dbReference type="EMBL" id="RZC50405.1"/>
    </source>
</evidence>
<evidence type="ECO:0000256" key="5">
    <source>
        <dbReference type="ARBA" id="ARBA00023187"/>
    </source>
</evidence>
<evidence type="ECO:0000256" key="2">
    <source>
        <dbReference type="ARBA" id="ARBA00007203"/>
    </source>
</evidence>
<dbReference type="EMBL" id="CM010716">
    <property type="protein sequence ID" value="RZC50405.1"/>
    <property type="molecule type" value="Genomic_DNA"/>
</dbReference>
<name>A0A4Y7ISJ0_PAPSO</name>
<protein>
    <recommendedName>
        <fullName evidence="7">Pre-mRNA-splicing factor SLU7</fullName>
    </recommendedName>
</protein>
<comment type="similarity">
    <text evidence="2 7">Belongs to the SLU7 family.</text>
</comment>
<comment type="function">
    <text evidence="7">Involved in pre-mRNA splicing.</text>
</comment>
<dbReference type="PANTHER" id="PTHR12942">
    <property type="entry name" value="STEP II SPLICING FACTOR SLU7"/>
    <property type="match status" value="1"/>
</dbReference>
<comment type="subcellular location">
    <subcellularLocation>
        <location evidence="1 7">Nucleus</location>
    </subcellularLocation>
</comment>
<gene>
    <name evidence="8" type="ORF">C5167_018845</name>
</gene>
<comment type="subunit">
    <text evidence="7">Associated with the spliceosome.</text>
</comment>
<evidence type="ECO:0000256" key="6">
    <source>
        <dbReference type="ARBA" id="ARBA00023242"/>
    </source>
</evidence>
<evidence type="ECO:0000256" key="1">
    <source>
        <dbReference type="ARBA" id="ARBA00004123"/>
    </source>
</evidence>
<dbReference type="GO" id="GO:0000398">
    <property type="term" value="P:mRNA splicing, via spliceosome"/>
    <property type="evidence" value="ECO:0007669"/>
    <property type="project" value="UniProtKB-UniRule"/>
</dbReference>
<dbReference type="Gramene" id="RZC50405">
    <property type="protein sequence ID" value="RZC50405"/>
    <property type="gene ID" value="C5167_018845"/>
</dbReference>
<dbReference type="STRING" id="3469.A0A4Y7ISJ0"/>
<organism evidence="8 9">
    <name type="scientific">Papaver somniferum</name>
    <name type="common">Opium poppy</name>
    <dbReference type="NCBI Taxonomy" id="3469"/>
    <lineage>
        <taxon>Eukaryota</taxon>
        <taxon>Viridiplantae</taxon>
        <taxon>Streptophyta</taxon>
        <taxon>Embryophyta</taxon>
        <taxon>Tracheophyta</taxon>
        <taxon>Spermatophyta</taxon>
        <taxon>Magnoliopsida</taxon>
        <taxon>Ranunculales</taxon>
        <taxon>Papaveraceae</taxon>
        <taxon>Papaveroideae</taxon>
        <taxon>Papaver</taxon>
    </lineage>
</organism>
<reference evidence="8 9" key="1">
    <citation type="journal article" date="2018" name="Science">
        <title>The opium poppy genome and morphinan production.</title>
        <authorList>
            <person name="Guo L."/>
            <person name="Winzer T."/>
            <person name="Yang X."/>
            <person name="Li Y."/>
            <person name="Ning Z."/>
            <person name="He Z."/>
            <person name="Teodor R."/>
            <person name="Lu Y."/>
            <person name="Bowser T.A."/>
            <person name="Graham I.A."/>
            <person name="Ye K."/>
        </authorList>
    </citation>
    <scope>NUCLEOTIDE SEQUENCE [LARGE SCALE GENOMIC DNA]</scope>
    <source>
        <strain evidence="9">cv. HN1</strain>
        <tissue evidence="8">Leaves</tissue>
    </source>
</reference>
<dbReference type="GO" id="GO:0005681">
    <property type="term" value="C:spliceosomal complex"/>
    <property type="evidence" value="ECO:0007669"/>
    <property type="project" value="UniProtKB-UniRule"/>
</dbReference>
<dbReference type="PANTHER" id="PTHR12942:SF2">
    <property type="entry name" value="PRE-MRNA-SPLICING FACTOR SLU7"/>
    <property type="match status" value="1"/>
</dbReference>
<dbReference type="GO" id="GO:0030628">
    <property type="term" value="F:pre-mRNA 3'-splice site binding"/>
    <property type="evidence" value="ECO:0007669"/>
    <property type="project" value="UniProtKB-UniRule"/>
</dbReference>
<evidence type="ECO:0000256" key="7">
    <source>
        <dbReference type="RuleBase" id="RU367071"/>
    </source>
</evidence>
<dbReference type="AlphaFoldDB" id="A0A4Y7ISJ0"/>
<sequence>MAIPGGKYKEEARNHTTVWGSWRKDHQWGYKCCQQVTRNSYCTRTAGVKANAASHKKRRRKKPEANRFEDVEDFIGEYFSFANLLNA</sequence>
<dbReference type="Proteomes" id="UP000316621">
    <property type="component" value="Chromosome 2"/>
</dbReference>